<name>A0A1I2YY31_9BACT</name>
<dbReference type="Gene3D" id="3.40.50.150">
    <property type="entry name" value="Vaccinia Virus protein VP39"/>
    <property type="match status" value="1"/>
</dbReference>
<sequence>MSIEQAYNRWAPQYDTNKNRTRDLEAVALRATLGSITFDRCLEIGCGTGKNTEWLVRRALQVTAVDLSEQMLERARKKVSSNKADFILADITQNWSFVAQPYDLVSFSLVLEHITDLEHTFKQAALALNHGGYVYIGELHPFKQYSGTKARFDTEEGRQEVECYTHHVSDFVQAARRHGLKLVDVNEYFDNNDRTGIPRILTILLQKV</sequence>
<reference evidence="3" key="1">
    <citation type="submission" date="2016-10" db="EMBL/GenBank/DDBJ databases">
        <authorList>
            <person name="Varghese N."/>
            <person name="Submissions S."/>
        </authorList>
    </citation>
    <scope>NUCLEOTIDE SEQUENCE [LARGE SCALE GENOMIC DNA]</scope>
    <source>
        <strain evidence="3">LP51</strain>
    </source>
</reference>
<dbReference type="GO" id="GO:0032259">
    <property type="term" value="P:methylation"/>
    <property type="evidence" value="ECO:0007669"/>
    <property type="project" value="UniProtKB-KW"/>
</dbReference>
<evidence type="ECO:0000259" key="1">
    <source>
        <dbReference type="Pfam" id="PF08241"/>
    </source>
</evidence>
<evidence type="ECO:0000313" key="2">
    <source>
        <dbReference type="EMBL" id="SFH30325.1"/>
    </source>
</evidence>
<feature type="domain" description="Methyltransferase type 11" evidence="1">
    <location>
        <begin position="42"/>
        <end position="136"/>
    </location>
</feature>
<dbReference type="Proteomes" id="UP000198724">
    <property type="component" value="Unassembled WGS sequence"/>
</dbReference>
<keyword evidence="3" id="KW-1185">Reference proteome</keyword>
<gene>
    <name evidence="2" type="ORF">SAMN05421739_11073</name>
</gene>
<accession>A0A1I2YY31</accession>
<keyword evidence="2" id="KW-0489">Methyltransferase</keyword>
<dbReference type="InterPro" id="IPR029063">
    <property type="entry name" value="SAM-dependent_MTases_sf"/>
</dbReference>
<proteinExistence type="predicted"/>
<dbReference type="GO" id="GO:0008757">
    <property type="term" value="F:S-adenosylmethionine-dependent methyltransferase activity"/>
    <property type="evidence" value="ECO:0007669"/>
    <property type="project" value="InterPro"/>
</dbReference>
<protein>
    <submittedName>
        <fullName evidence="2">Methyltransferase domain-containing protein</fullName>
    </submittedName>
</protein>
<dbReference type="EMBL" id="FOOT01000010">
    <property type="protein sequence ID" value="SFH30325.1"/>
    <property type="molecule type" value="Genomic_DNA"/>
</dbReference>
<dbReference type="OrthoDB" id="597202at2"/>
<organism evidence="2 3">
    <name type="scientific">Pontibacter chinhatensis</name>
    <dbReference type="NCBI Taxonomy" id="1436961"/>
    <lineage>
        <taxon>Bacteria</taxon>
        <taxon>Pseudomonadati</taxon>
        <taxon>Bacteroidota</taxon>
        <taxon>Cytophagia</taxon>
        <taxon>Cytophagales</taxon>
        <taxon>Hymenobacteraceae</taxon>
        <taxon>Pontibacter</taxon>
    </lineage>
</organism>
<keyword evidence="2" id="KW-0808">Transferase</keyword>
<dbReference type="AlphaFoldDB" id="A0A1I2YY31"/>
<dbReference type="SUPFAM" id="SSF53335">
    <property type="entry name" value="S-adenosyl-L-methionine-dependent methyltransferases"/>
    <property type="match status" value="1"/>
</dbReference>
<dbReference type="Pfam" id="PF08241">
    <property type="entry name" value="Methyltransf_11"/>
    <property type="match status" value="1"/>
</dbReference>
<dbReference type="RefSeq" id="WP_092105153.1">
    <property type="nucleotide sequence ID" value="NZ_FOOT01000010.1"/>
</dbReference>
<dbReference type="CDD" id="cd02440">
    <property type="entry name" value="AdoMet_MTases"/>
    <property type="match status" value="1"/>
</dbReference>
<dbReference type="InterPro" id="IPR013216">
    <property type="entry name" value="Methyltransf_11"/>
</dbReference>
<evidence type="ECO:0000313" key="3">
    <source>
        <dbReference type="Proteomes" id="UP000198724"/>
    </source>
</evidence>
<dbReference type="PANTHER" id="PTHR43861">
    <property type="entry name" value="TRANS-ACONITATE 2-METHYLTRANSFERASE-RELATED"/>
    <property type="match status" value="1"/>
</dbReference>
<dbReference type="STRING" id="1436961.SAMN05421739_11073"/>